<dbReference type="eggNOG" id="arCOG07560">
    <property type="taxonomic scope" value="Archaea"/>
</dbReference>
<evidence type="ECO:0008006" key="6">
    <source>
        <dbReference type="Google" id="ProtNLM"/>
    </source>
</evidence>
<feature type="domain" description="Alpha-galactosidase NEW3" evidence="2">
    <location>
        <begin position="442"/>
        <end position="517"/>
    </location>
</feature>
<evidence type="ECO:0000313" key="5">
    <source>
        <dbReference type="Proteomes" id="UP000008136"/>
    </source>
</evidence>
<dbReference type="InterPro" id="IPR018905">
    <property type="entry name" value="A-galactase_NEW3"/>
</dbReference>
<keyword evidence="5" id="KW-1185">Reference proteome</keyword>
<dbReference type="Proteomes" id="UP000008136">
    <property type="component" value="Chromosome"/>
</dbReference>
<dbReference type="RefSeq" id="WP_013682974.1">
    <property type="nucleotide sequence ID" value="NC_015320.1"/>
</dbReference>
<dbReference type="InterPro" id="IPR057615">
    <property type="entry name" value="Ig_VWA7"/>
</dbReference>
<feature type="domain" description="VWA7 Ig-like" evidence="3">
    <location>
        <begin position="26"/>
        <end position="98"/>
    </location>
</feature>
<dbReference type="EMBL" id="CP002588">
    <property type="protein sequence ID" value="AEA46298.1"/>
    <property type="molecule type" value="Genomic_DNA"/>
</dbReference>
<accession>F2KNZ0</accession>
<feature type="transmembrane region" description="Helical" evidence="1">
    <location>
        <begin position="536"/>
        <end position="556"/>
    </location>
</feature>
<keyword evidence="1" id="KW-1133">Transmembrane helix</keyword>
<protein>
    <recommendedName>
        <fullName evidence="6">Alpha-galactosidase NEW3 domain-containing protein</fullName>
    </recommendedName>
</protein>
<evidence type="ECO:0000313" key="4">
    <source>
        <dbReference type="EMBL" id="AEA46298.1"/>
    </source>
</evidence>
<dbReference type="HOGENOM" id="CLU_024113_0_0_2"/>
<organism evidence="4 5">
    <name type="scientific">Archaeoglobus veneficus (strain DSM 11195 / SNP6)</name>
    <dbReference type="NCBI Taxonomy" id="693661"/>
    <lineage>
        <taxon>Archaea</taxon>
        <taxon>Methanobacteriati</taxon>
        <taxon>Methanobacteriota</taxon>
        <taxon>Archaeoglobi</taxon>
        <taxon>Archaeoglobales</taxon>
        <taxon>Archaeoglobaceae</taxon>
        <taxon>Archaeoglobus</taxon>
    </lineage>
</organism>
<dbReference type="GeneID" id="10393356"/>
<dbReference type="PANTHER" id="PTHR39198:SF1">
    <property type="entry name" value="ALPHA-GALACTOSIDASE NEW3 DOMAIN-CONTAINING PROTEIN"/>
    <property type="match status" value="1"/>
</dbReference>
<reference evidence="4 5" key="1">
    <citation type="submission" date="2011-03" db="EMBL/GenBank/DDBJ databases">
        <title>The complete genome of Archaeoglobus veneficus SNP6.</title>
        <authorList>
            <consortium name="US DOE Joint Genome Institute (JGI-PGF)"/>
            <person name="Lucas S."/>
            <person name="Copeland A."/>
            <person name="Lapidus A."/>
            <person name="Bruce D."/>
            <person name="Goodwin L."/>
            <person name="Pitluck S."/>
            <person name="Kyrpides N."/>
            <person name="Mavromatis K."/>
            <person name="Pagani I."/>
            <person name="Ivanova N."/>
            <person name="Mikhailova N."/>
            <person name="Lu M."/>
            <person name="Detter J.C."/>
            <person name="Tapia R."/>
            <person name="Han C."/>
            <person name="Land M."/>
            <person name="Hauser L."/>
            <person name="Markowitz V."/>
            <person name="Cheng J.-F."/>
            <person name="Hugenholtz P."/>
            <person name="Woyke T."/>
            <person name="Wu D."/>
            <person name="Spring S."/>
            <person name="Brambilla E."/>
            <person name="Klenk H.-P."/>
            <person name="Eisen J.A."/>
        </authorList>
    </citation>
    <scope>NUCLEOTIDE SEQUENCE [LARGE SCALE GENOMIC DNA]</scope>
    <source>
        <strain>SNP6</strain>
    </source>
</reference>
<name>F2KNZ0_ARCVS</name>
<dbReference type="eggNOG" id="arCOG02087">
    <property type="taxonomic scope" value="Archaea"/>
</dbReference>
<dbReference type="InterPro" id="IPR013783">
    <property type="entry name" value="Ig-like_fold"/>
</dbReference>
<dbReference type="AlphaFoldDB" id="F2KNZ0"/>
<evidence type="ECO:0000259" key="2">
    <source>
        <dbReference type="Pfam" id="PF10633"/>
    </source>
</evidence>
<dbReference type="PANTHER" id="PTHR39198">
    <property type="entry name" value="HYPOTHETICAL MEMBRANE PROTEIN, CONSERVED"/>
    <property type="match status" value="1"/>
</dbReference>
<sequence>MRFIVFAVVIAFILTGSVESGVKGVSAVPGETLTFTITVTNDFGSPVTYSLSYSAPDGFAGSFIFDGEEVTYLRLNANESKTIQFQLEVPKTAKEGTYLVWINAGGSFSFRIDIKMPEDPLEIIPSITGIRVEAGDKVSLPITLKNKINAQLEVDLLCVSPKNWSYRFLDGKNEVYRIIMEPNEKKDIVLEIETDSEAAVGEYTVKPCFNKQFVKISVYITKTHRGELGKIKLKLLGKDGRAVDFARIRAAGEVEETVFSSSEGEGLIELPQGKYNIEIVKDGFYKKEIKDVEVRAGKTTDIGIILLEKKPYYADIIVTNPKVSFTLGKGNPLFKFRIENKGYRDDSYKLSVLGLPERFYYRFKETPDSTEGISEVFIRSGESRDVYLEIVVPYNAKVGSYNITLYVNGFCGTISRNLTLSLKGEYVLKVEPFGGRYLITTEPGKVSEFKLIITNSGKGAAITNVKIDVRAPAGWDVFIEPKEIPAIQPGESMVTMLRVVVPADTIPSEYKLEVHVKSDQSAVQEDLRVVVKEKSYSLILGGMIILVSIVSLVLIFRKFGRK</sequence>
<evidence type="ECO:0000259" key="3">
    <source>
        <dbReference type="Pfam" id="PF23619"/>
    </source>
</evidence>
<dbReference type="Gene3D" id="2.60.40.1120">
    <property type="entry name" value="Carboxypeptidase-like, regulatory domain"/>
    <property type="match status" value="1"/>
</dbReference>
<dbReference type="STRING" id="693661.Arcve_0262"/>
<dbReference type="GO" id="GO:0030246">
    <property type="term" value="F:carbohydrate binding"/>
    <property type="evidence" value="ECO:0007669"/>
    <property type="project" value="InterPro"/>
</dbReference>
<gene>
    <name evidence="4" type="ordered locus">Arcve_0262</name>
</gene>
<dbReference type="Pfam" id="PF23619">
    <property type="entry name" value="Ig_VWA7"/>
    <property type="match status" value="1"/>
</dbReference>
<keyword evidence="1" id="KW-0812">Transmembrane</keyword>
<keyword evidence="1" id="KW-0472">Membrane</keyword>
<dbReference type="Gene3D" id="2.60.40.10">
    <property type="entry name" value="Immunoglobulins"/>
    <property type="match status" value="2"/>
</dbReference>
<dbReference type="OrthoDB" id="110363at2157"/>
<evidence type="ECO:0000256" key="1">
    <source>
        <dbReference type="SAM" id="Phobius"/>
    </source>
</evidence>
<dbReference type="Pfam" id="PF10633">
    <property type="entry name" value="NPCBM_assoc"/>
    <property type="match status" value="1"/>
</dbReference>
<dbReference type="SUPFAM" id="SSF49452">
    <property type="entry name" value="Starch-binding domain-like"/>
    <property type="match status" value="1"/>
</dbReference>
<dbReference type="InterPro" id="IPR013784">
    <property type="entry name" value="Carb-bd-like_fold"/>
</dbReference>
<dbReference type="KEGG" id="ave:Arcve_0262"/>
<proteinExistence type="predicted"/>